<dbReference type="CDD" id="cd02150">
    <property type="entry name" value="nitroreductase"/>
    <property type="match status" value="1"/>
</dbReference>
<feature type="domain" description="Nitroreductase" evidence="6">
    <location>
        <begin position="98"/>
        <end position="182"/>
    </location>
</feature>
<dbReference type="AlphaFoldDB" id="A0A0T5XAY9"/>
<organism evidence="7 8">
    <name type="scientific">Acetomicrobium hydrogeniformans ATCC BAA-1850</name>
    <dbReference type="NCBI Taxonomy" id="592015"/>
    <lineage>
        <taxon>Bacteria</taxon>
        <taxon>Thermotogati</taxon>
        <taxon>Synergistota</taxon>
        <taxon>Synergistia</taxon>
        <taxon>Synergistales</taxon>
        <taxon>Acetomicrobiaceae</taxon>
        <taxon>Acetomicrobium</taxon>
    </lineage>
</organism>
<dbReference type="EMBL" id="ACJX03000001">
    <property type="protein sequence ID" value="KRT35517.1"/>
    <property type="molecule type" value="Genomic_DNA"/>
</dbReference>
<evidence type="ECO:0000256" key="1">
    <source>
        <dbReference type="ARBA" id="ARBA00001917"/>
    </source>
</evidence>
<sequence>MVLKKCSIIIICSPFEDRQNFVQEVFAMSLREDRAIQVILGRRSIRKFQKDRKVEPEKLEIILECAQAAPTAGGTRPWHFVVVDERSLLDALAEAHPYGKMLHEAGLAVVVCGDPSISDFAKRYWEEDCSAAMQNILLASQALGLGSVWLGVNNSPGRPEAIRKVLGIPQHINVLGIAAIGYPAESKEPHSGYDNQRVHHNKW</sequence>
<dbReference type="STRING" id="592015.HMPREF1705_02749"/>
<keyword evidence="3" id="KW-0285">Flavoprotein</keyword>
<dbReference type="GO" id="GO:0016491">
    <property type="term" value="F:oxidoreductase activity"/>
    <property type="evidence" value="ECO:0007669"/>
    <property type="project" value="UniProtKB-KW"/>
</dbReference>
<comment type="cofactor">
    <cofactor evidence="1">
        <name>FMN</name>
        <dbReference type="ChEBI" id="CHEBI:58210"/>
    </cofactor>
</comment>
<dbReference type="InterPro" id="IPR000415">
    <property type="entry name" value="Nitroreductase-like"/>
</dbReference>
<evidence type="ECO:0000313" key="8">
    <source>
        <dbReference type="Proteomes" id="UP000005273"/>
    </source>
</evidence>
<feature type="domain" description="Nitroreductase" evidence="6">
    <location>
        <begin position="39"/>
        <end position="95"/>
    </location>
</feature>
<dbReference type="SUPFAM" id="SSF55469">
    <property type="entry name" value="FMN-dependent nitroreductase-like"/>
    <property type="match status" value="1"/>
</dbReference>
<evidence type="ECO:0000313" key="7">
    <source>
        <dbReference type="EMBL" id="KRT35517.1"/>
    </source>
</evidence>
<evidence type="ECO:0000256" key="3">
    <source>
        <dbReference type="ARBA" id="ARBA00022630"/>
    </source>
</evidence>
<dbReference type="PANTHER" id="PTHR43673">
    <property type="entry name" value="NAD(P)H NITROREDUCTASE YDGI-RELATED"/>
    <property type="match status" value="1"/>
</dbReference>
<evidence type="ECO:0000256" key="5">
    <source>
        <dbReference type="ARBA" id="ARBA00023002"/>
    </source>
</evidence>
<reference evidence="8" key="1">
    <citation type="submission" date="2012-09" db="EMBL/GenBank/DDBJ databases">
        <authorList>
            <person name="Weinstock G."/>
            <person name="Sodergren E."/>
            <person name="Clifton S."/>
            <person name="Fulton L."/>
            <person name="Fulton B."/>
            <person name="Courtney L."/>
            <person name="Fronick C."/>
            <person name="Harrison M."/>
            <person name="Strong C."/>
            <person name="Farmer C."/>
            <person name="Delehaunty K."/>
            <person name="Markovic C."/>
            <person name="Hall O."/>
            <person name="Minx P."/>
            <person name="Tomlinson C."/>
            <person name="Mitreva M."/>
            <person name="Nelson J."/>
            <person name="Hou S."/>
            <person name="Wollam A."/>
            <person name="Pepin K.H."/>
            <person name="Johnson M."/>
            <person name="Bhonagiri V."/>
            <person name="Nash W.E."/>
            <person name="Suruliraj S."/>
            <person name="Warren W."/>
            <person name="Chinwalla A."/>
            <person name="Mardis E.R."/>
            <person name="Wilson R.K."/>
        </authorList>
    </citation>
    <scope>NUCLEOTIDE SEQUENCE [LARGE SCALE GENOMIC DNA]</scope>
    <source>
        <strain evidence="8">OS1</strain>
    </source>
</reference>
<name>A0A0T5XAY9_9BACT</name>
<comment type="similarity">
    <text evidence="2">Belongs to the nitroreductase family.</text>
</comment>
<evidence type="ECO:0000256" key="4">
    <source>
        <dbReference type="ARBA" id="ARBA00022643"/>
    </source>
</evidence>
<keyword evidence="5" id="KW-0560">Oxidoreductase</keyword>
<gene>
    <name evidence="7" type="ORF">HMPREF1705_02749</name>
</gene>
<keyword evidence="4" id="KW-0288">FMN</keyword>
<dbReference type="OrthoDB" id="9812105at2"/>
<evidence type="ECO:0000259" key="6">
    <source>
        <dbReference type="Pfam" id="PF00881"/>
    </source>
</evidence>
<keyword evidence="8" id="KW-1185">Reference proteome</keyword>
<protein>
    <submittedName>
        <fullName evidence="7">Nitroreductase family protein</fullName>
    </submittedName>
</protein>
<accession>A0A0T5XAY9</accession>
<dbReference type="PANTHER" id="PTHR43673:SF2">
    <property type="entry name" value="NITROREDUCTASE"/>
    <property type="match status" value="1"/>
</dbReference>
<comment type="caution">
    <text evidence="7">The sequence shown here is derived from an EMBL/GenBank/DDBJ whole genome shotgun (WGS) entry which is preliminary data.</text>
</comment>
<dbReference type="InterPro" id="IPR029479">
    <property type="entry name" value="Nitroreductase"/>
</dbReference>
<dbReference type="eggNOG" id="COG0778">
    <property type="taxonomic scope" value="Bacteria"/>
</dbReference>
<dbReference type="Gene3D" id="3.40.109.10">
    <property type="entry name" value="NADH Oxidase"/>
    <property type="match status" value="1"/>
</dbReference>
<proteinExistence type="inferred from homology"/>
<dbReference type="Pfam" id="PF00881">
    <property type="entry name" value="Nitroreductase"/>
    <property type="match status" value="2"/>
</dbReference>
<dbReference type="Proteomes" id="UP000005273">
    <property type="component" value="Unassembled WGS sequence"/>
</dbReference>
<evidence type="ECO:0000256" key="2">
    <source>
        <dbReference type="ARBA" id="ARBA00007118"/>
    </source>
</evidence>